<comment type="catalytic activity">
    <reaction evidence="5">
        <text>N-acetyl-L-glutamate 5-semialdehyde + phosphate + NADP(+) = N-acetyl-L-glutamyl 5-phosphate + NADPH + H(+)</text>
        <dbReference type="Rhea" id="RHEA:21588"/>
        <dbReference type="ChEBI" id="CHEBI:15378"/>
        <dbReference type="ChEBI" id="CHEBI:29123"/>
        <dbReference type="ChEBI" id="CHEBI:43474"/>
        <dbReference type="ChEBI" id="CHEBI:57783"/>
        <dbReference type="ChEBI" id="CHEBI:57936"/>
        <dbReference type="ChEBI" id="CHEBI:58349"/>
        <dbReference type="EC" id="1.2.1.38"/>
    </reaction>
</comment>
<dbReference type="Gene3D" id="3.30.360.10">
    <property type="entry name" value="Dihydrodipicolinate Reductase, domain 2"/>
    <property type="match status" value="1"/>
</dbReference>
<keyword evidence="5" id="KW-0963">Cytoplasm</keyword>
<dbReference type="InterPro" id="IPR036291">
    <property type="entry name" value="NAD(P)-bd_dom_sf"/>
</dbReference>
<dbReference type="InterPro" id="IPR000534">
    <property type="entry name" value="Semialdehyde_DH_NAD-bd"/>
</dbReference>
<dbReference type="CDD" id="cd23934">
    <property type="entry name" value="AGPR_1_C"/>
    <property type="match status" value="1"/>
</dbReference>
<evidence type="ECO:0000256" key="5">
    <source>
        <dbReference type="HAMAP-Rule" id="MF_00150"/>
    </source>
</evidence>
<comment type="subcellular location">
    <subcellularLocation>
        <location evidence="5">Cytoplasm</location>
    </subcellularLocation>
</comment>
<dbReference type="AlphaFoldDB" id="A0A9X3NBP6"/>
<keyword evidence="1 5" id="KW-0055">Arginine biosynthesis</keyword>
<dbReference type="Proteomes" id="UP001147653">
    <property type="component" value="Unassembled WGS sequence"/>
</dbReference>
<dbReference type="NCBIfam" id="TIGR01850">
    <property type="entry name" value="argC"/>
    <property type="match status" value="1"/>
</dbReference>
<keyword evidence="2 5" id="KW-0028">Amino-acid biosynthesis</keyword>
<dbReference type="InterPro" id="IPR058924">
    <property type="entry name" value="AGPR_dimerisation_dom"/>
</dbReference>
<dbReference type="GO" id="GO:0006526">
    <property type="term" value="P:L-arginine biosynthetic process"/>
    <property type="evidence" value="ECO:0007669"/>
    <property type="project" value="UniProtKB-UniRule"/>
</dbReference>
<dbReference type="SUPFAM" id="SSF51735">
    <property type="entry name" value="NAD(P)-binding Rossmann-fold domains"/>
    <property type="match status" value="1"/>
</dbReference>
<accession>A0A9X3NBP6</accession>
<sequence>MANPTVAVLGAAGYAGAIAAQILYRHPSFELSAVTARAEAGQRLDDVHPKTRVPLELELYKDHTPDAAVVAYPHGAAAPVVAELRARGVRVVDLSADFRLRDRTTYDDWYGEHKAPEIFGQGVYGLPELNRDAVAGSDLVANPGCYPTAALLGLAPLAKAGLIGDVIIDGKSGVSGAGRGATATTHFISADENVSPYKIEGHRHTPEIEQELGALGNDVTVTFTPYLVPLAQGELVTSYVTPTRDVDADEISELFDDLYGAEPFIELRRGPVGVIDVRDTNYCRISWHHDPRTGRVIVFAAIDNLWKGAASQAVQNLNLMFGRPETEGLR</sequence>
<dbReference type="CDD" id="cd17895">
    <property type="entry name" value="AGPR_1_N"/>
    <property type="match status" value="1"/>
</dbReference>
<evidence type="ECO:0000256" key="6">
    <source>
        <dbReference type="PROSITE-ProRule" id="PRU10010"/>
    </source>
</evidence>
<evidence type="ECO:0000259" key="7">
    <source>
        <dbReference type="SMART" id="SM00859"/>
    </source>
</evidence>
<name>A0A9X3NBP6_9ACTN</name>
<evidence type="ECO:0000256" key="3">
    <source>
        <dbReference type="ARBA" id="ARBA00022857"/>
    </source>
</evidence>
<evidence type="ECO:0000313" key="9">
    <source>
        <dbReference type="Proteomes" id="UP001147653"/>
    </source>
</evidence>
<protein>
    <recommendedName>
        <fullName evidence="5">N-acetyl-gamma-glutamyl-phosphate reductase</fullName>
        <shortName evidence="5">AGPR</shortName>
        <ecNumber evidence="5">1.2.1.38</ecNumber>
    </recommendedName>
    <alternativeName>
        <fullName evidence="5">N-acetyl-glutamate semialdehyde dehydrogenase</fullName>
        <shortName evidence="5">NAGSA dehydrogenase</shortName>
    </alternativeName>
</protein>
<dbReference type="InterPro" id="IPR000706">
    <property type="entry name" value="AGPR_type-1"/>
</dbReference>
<dbReference type="InterPro" id="IPR050085">
    <property type="entry name" value="AGPR"/>
</dbReference>
<keyword evidence="3 5" id="KW-0521">NADP</keyword>
<dbReference type="PROSITE" id="PS01224">
    <property type="entry name" value="ARGC"/>
    <property type="match status" value="1"/>
</dbReference>
<dbReference type="Pfam" id="PF01118">
    <property type="entry name" value="Semialdhyde_dh"/>
    <property type="match status" value="1"/>
</dbReference>
<proteinExistence type="inferred from homology"/>
<dbReference type="Gene3D" id="3.40.50.720">
    <property type="entry name" value="NAD(P)-binding Rossmann-like Domain"/>
    <property type="match status" value="1"/>
</dbReference>
<dbReference type="RefSeq" id="WP_270027369.1">
    <property type="nucleotide sequence ID" value="NZ_JAPDDP010000044.1"/>
</dbReference>
<dbReference type="Pfam" id="PF22698">
    <property type="entry name" value="Semialdhyde_dhC_1"/>
    <property type="match status" value="1"/>
</dbReference>
<feature type="domain" description="Semialdehyde dehydrogenase NAD-binding" evidence="7">
    <location>
        <begin position="5"/>
        <end position="137"/>
    </location>
</feature>
<dbReference type="GO" id="GO:0003942">
    <property type="term" value="F:N-acetyl-gamma-glutamyl-phosphate reductase activity"/>
    <property type="evidence" value="ECO:0007669"/>
    <property type="project" value="UniProtKB-UniRule"/>
</dbReference>
<dbReference type="GO" id="GO:0005737">
    <property type="term" value="C:cytoplasm"/>
    <property type="evidence" value="ECO:0007669"/>
    <property type="project" value="UniProtKB-SubCell"/>
</dbReference>
<evidence type="ECO:0000256" key="4">
    <source>
        <dbReference type="ARBA" id="ARBA00023002"/>
    </source>
</evidence>
<evidence type="ECO:0000313" key="8">
    <source>
        <dbReference type="EMBL" id="MDA0182986.1"/>
    </source>
</evidence>
<keyword evidence="9" id="KW-1185">Reference proteome</keyword>
<comment type="function">
    <text evidence="5">Catalyzes the NADPH-dependent reduction of N-acetyl-5-glutamyl phosphate to yield N-acetyl-L-glutamate 5-semialdehyde.</text>
</comment>
<keyword evidence="4 5" id="KW-0560">Oxidoreductase</keyword>
<gene>
    <name evidence="5 8" type="primary">argC</name>
    <name evidence="8" type="ORF">OJ997_21935</name>
</gene>
<evidence type="ECO:0000256" key="2">
    <source>
        <dbReference type="ARBA" id="ARBA00022605"/>
    </source>
</evidence>
<comment type="caution">
    <text evidence="8">The sequence shown here is derived from an EMBL/GenBank/DDBJ whole genome shotgun (WGS) entry which is preliminary data.</text>
</comment>
<dbReference type="SMART" id="SM00859">
    <property type="entry name" value="Semialdhyde_dh"/>
    <property type="match status" value="1"/>
</dbReference>
<evidence type="ECO:0000256" key="1">
    <source>
        <dbReference type="ARBA" id="ARBA00022571"/>
    </source>
</evidence>
<dbReference type="PANTHER" id="PTHR32338">
    <property type="entry name" value="N-ACETYL-GAMMA-GLUTAMYL-PHOSPHATE REDUCTASE, CHLOROPLASTIC-RELATED-RELATED"/>
    <property type="match status" value="1"/>
</dbReference>
<dbReference type="EC" id="1.2.1.38" evidence="5"/>
<organism evidence="8 9">
    <name type="scientific">Solirubrobacter phytolaccae</name>
    <dbReference type="NCBI Taxonomy" id="1404360"/>
    <lineage>
        <taxon>Bacteria</taxon>
        <taxon>Bacillati</taxon>
        <taxon>Actinomycetota</taxon>
        <taxon>Thermoleophilia</taxon>
        <taxon>Solirubrobacterales</taxon>
        <taxon>Solirubrobacteraceae</taxon>
        <taxon>Solirubrobacter</taxon>
    </lineage>
</organism>
<dbReference type="GO" id="GO:0051287">
    <property type="term" value="F:NAD binding"/>
    <property type="evidence" value="ECO:0007669"/>
    <property type="project" value="InterPro"/>
</dbReference>
<reference evidence="8" key="1">
    <citation type="submission" date="2022-10" db="EMBL/GenBank/DDBJ databases">
        <title>The WGS of Solirubrobacter phytolaccae KCTC 29190.</title>
        <authorList>
            <person name="Jiang Z."/>
        </authorList>
    </citation>
    <scope>NUCLEOTIDE SEQUENCE</scope>
    <source>
        <strain evidence="8">KCTC 29190</strain>
    </source>
</reference>
<comment type="pathway">
    <text evidence="5">Amino-acid biosynthesis; L-arginine biosynthesis; N(2)-acetyl-L-ornithine from L-glutamate: step 3/4.</text>
</comment>
<dbReference type="EMBL" id="JAPDDP010000044">
    <property type="protein sequence ID" value="MDA0182986.1"/>
    <property type="molecule type" value="Genomic_DNA"/>
</dbReference>
<feature type="active site" evidence="5 6">
    <location>
        <position position="145"/>
    </location>
</feature>
<dbReference type="InterPro" id="IPR023013">
    <property type="entry name" value="AGPR_AS"/>
</dbReference>
<dbReference type="GO" id="GO:0070401">
    <property type="term" value="F:NADP+ binding"/>
    <property type="evidence" value="ECO:0007669"/>
    <property type="project" value="InterPro"/>
</dbReference>
<comment type="similarity">
    <text evidence="5">Belongs to the NAGSA dehydrogenase family. Type 1 subfamily.</text>
</comment>
<dbReference type="SUPFAM" id="SSF55347">
    <property type="entry name" value="Glyceraldehyde-3-phosphate dehydrogenase-like, C-terminal domain"/>
    <property type="match status" value="1"/>
</dbReference>
<dbReference type="PANTHER" id="PTHR32338:SF10">
    <property type="entry name" value="N-ACETYL-GAMMA-GLUTAMYL-PHOSPHATE REDUCTASE, CHLOROPLASTIC-RELATED"/>
    <property type="match status" value="1"/>
</dbReference>
<dbReference type="HAMAP" id="MF_00150">
    <property type="entry name" value="ArgC_type1"/>
    <property type="match status" value="1"/>
</dbReference>